<dbReference type="AlphaFoldDB" id="A0A4V2SWT0"/>
<proteinExistence type="predicted"/>
<name>A0A4V2SWT0_9BACL</name>
<keyword evidence="2" id="KW-1185">Reference proteome</keyword>
<gene>
    <name evidence="1" type="ORF">EDD57_15025</name>
</gene>
<dbReference type="EMBL" id="SLXV01000050">
    <property type="protein sequence ID" value="TCP63556.1"/>
    <property type="molecule type" value="Genomic_DNA"/>
</dbReference>
<reference evidence="1 2" key="1">
    <citation type="submission" date="2019-03" db="EMBL/GenBank/DDBJ databases">
        <title>Genomic Encyclopedia of Type Strains, Phase IV (KMG-IV): sequencing the most valuable type-strain genomes for metagenomic binning, comparative biology and taxonomic classification.</title>
        <authorList>
            <person name="Goeker M."/>
        </authorList>
    </citation>
    <scope>NUCLEOTIDE SEQUENCE [LARGE SCALE GENOMIC DNA]</scope>
    <source>
        <strain evidence="1 2">DSM 46831</strain>
    </source>
</reference>
<organism evidence="1 2">
    <name type="scientific">Baia soyae</name>
    <dbReference type="NCBI Taxonomy" id="1544746"/>
    <lineage>
        <taxon>Bacteria</taxon>
        <taxon>Bacillati</taxon>
        <taxon>Bacillota</taxon>
        <taxon>Bacilli</taxon>
        <taxon>Bacillales</taxon>
        <taxon>Thermoactinomycetaceae</taxon>
        <taxon>Baia</taxon>
    </lineage>
</organism>
<evidence type="ECO:0000313" key="2">
    <source>
        <dbReference type="Proteomes" id="UP000294746"/>
    </source>
</evidence>
<comment type="caution">
    <text evidence="1">The sequence shown here is derived from an EMBL/GenBank/DDBJ whole genome shotgun (WGS) entry which is preliminary data.</text>
</comment>
<dbReference type="Proteomes" id="UP000294746">
    <property type="component" value="Unassembled WGS sequence"/>
</dbReference>
<dbReference type="RefSeq" id="WP_165873820.1">
    <property type="nucleotide sequence ID" value="NZ_SLXV01000050.1"/>
</dbReference>
<accession>A0A4V2SWT0</accession>
<evidence type="ECO:0000313" key="1">
    <source>
        <dbReference type="EMBL" id="TCP63556.1"/>
    </source>
</evidence>
<protein>
    <submittedName>
        <fullName evidence="1">Uncharacterized protein</fullName>
    </submittedName>
</protein>
<sequence>GHPCLKLMATATFTIRDFHPIDYAHAGRTLKGLFRWEFLTKKPMNGVTLVRDIGVLLVARYSRGRLTSPIGEVSD</sequence>
<feature type="non-terminal residue" evidence="1">
    <location>
        <position position="1"/>
    </location>
</feature>